<organism evidence="2 3">
    <name type="scientific">Poecilia latipinna</name>
    <name type="common">sailfin molly</name>
    <dbReference type="NCBI Taxonomy" id="48699"/>
    <lineage>
        <taxon>Eukaryota</taxon>
        <taxon>Metazoa</taxon>
        <taxon>Chordata</taxon>
        <taxon>Craniata</taxon>
        <taxon>Vertebrata</taxon>
        <taxon>Euteleostomi</taxon>
        <taxon>Actinopterygii</taxon>
        <taxon>Neopterygii</taxon>
        <taxon>Teleostei</taxon>
        <taxon>Neoteleostei</taxon>
        <taxon>Acanthomorphata</taxon>
        <taxon>Ovalentaria</taxon>
        <taxon>Atherinomorphae</taxon>
        <taxon>Cyprinodontiformes</taxon>
        <taxon>Poeciliidae</taxon>
        <taxon>Poeciliinae</taxon>
        <taxon>Poecilia</taxon>
    </lineage>
</organism>
<proteinExistence type="predicted"/>
<feature type="compositionally biased region" description="Basic and acidic residues" evidence="1">
    <location>
        <begin position="61"/>
        <end position="70"/>
    </location>
</feature>
<feature type="region of interest" description="Disordered" evidence="1">
    <location>
        <begin position="38"/>
        <end position="75"/>
    </location>
</feature>
<dbReference type="Proteomes" id="UP000261500">
    <property type="component" value="Unplaced"/>
</dbReference>
<dbReference type="Ensembl" id="ENSPLAT00000027982.1">
    <property type="protein sequence ID" value="ENSPLAP00000018480.1"/>
    <property type="gene ID" value="ENSPLAG00000023135.1"/>
</dbReference>
<sequence>TTSLTKSYFLLTGRKHFCSRTSSLFRLCAWRDLSSSHRAAGRDDSVWVKQTNKQQNRIKTRQTERRDQTNKRGSCGAVPDLLGGILPFTFGRKEMHFRNEVKS</sequence>
<protein>
    <submittedName>
        <fullName evidence="2">Uncharacterized protein</fullName>
    </submittedName>
</protein>
<evidence type="ECO:0000313" key="3">
    <source>
        <dbReference type="Proteomes" id="UP000261500"/>
    </source>
</evidence>
<evidence type="ECO:0000313" key="2">
    <source>
        <dbReference type="Ensembl" id="ENSPLAP00000018480.1"/>
    </source>
</evidence>
<reference evidence="2" key="2">
    <citation type="submission" date="2025-09" db="UniProtKB">
        <authorList>
            <consortium name="Ensembl"/>
        </authorList>
    </citation>
    <scope>IDENTIFICATION</scope>
</reference>
<reference evidence="2" key="1">
    <citation type="submission" date="2025-08" db="UniProtKB">
        <authorList>
            <consortium name="Ensembl"/>
        </authorList>
    </citation>
    <scope>IDENTIFICATION</scope>
</reference>
<evidence type="ECO:0000256" key="1">
    <source>
        <dbReference type="SAM" id="MobiDB-lite"/>
    </source>
</evidence>
<dbReference type="AlphaFoldDB" id="A0A3B3UYF7"/>
<keyword evidence="3" id="KW-1185">Reference proteome</keyword>
<accession>A0A3B3UYF7</accession>
<name>A0A3B3UYF7_9TELE</name>
<feature type="compositionally biased region" description="Polar residues" evidence="1">
    <location>
        <begin position="48"/>
        <end position="57"/>
    </location>
</feature>